<dbReference type="GO" id="GO:0006284">
    <property type="term" value="P:base-excision repair"/>
    <property type="evidence" value="ECO:0007669"/>
    <property type="project" value="UniProtKB-UniRule"/>
</dbReference>
<dbReference type="Pfam" id="PF00730">
    <property type="entry name" value="HhH-GPD"/>
    <property type="match status" value="1"/>
</dbReference>
<dbReference type="InterPro" id="IPR004036">
    <property type="entry name" value="Endonuclease-III-like_CS2"/>
</dbReference>
<dbReference type="GO" id="GO:0035485">
    <property type="term" value="F:adenine/guanine mispair binding"/>
    <property type="evidence" value="ECO:0007669"/>
    <property type="project" value="TreeGrafter"/>
</dbReference>
<evidence type="ECO:0000256" key="15">
    <source>
        <dbReference type="SAM" id="MobiDB-lite"/>
    </source>
</evidence>
<dbReference type="PROSITE" id="PS01155">
    <property type="entry name" value="ENDONUCLEASE_III_2"/>
    <property type="match status" value="1"/>
</dbReference>
<organism evidence="17 18">
    <name type="scientific">Hypericibacter adhaerens</name>
    <dbReference type="NCBI Taxonomy" id="2602016"/>
    <lineage>
        <taxon>Bacteria</taxon>
        <taxon>Pseudomonadati</taxon>
        <taxon>Pseudomonadota</taxon>
        <taxon>Alphaproteobacteria</taxon>
        <taxon>Rhodospirillales</taxon>
        <taxon>Dongiaceae</taxon>
        <taxon>Hypericibacter</taxon>
    </lineage>
</organism>
<keyword evidence="7" id="KW-0479">Metal-binding</keyword>
<dbReference type="Pfam" id="PF14815">
    <property type="entry name" value="NUDIX_4"/>
    <property type="match status" value="1"/>
</dbReference>
<comment type="cofactor">
    <cofactor evidence="14">
        <name>[4Fe-4S] cluster</name>
        <dbReference type="ChEBI" id="CHEBI:49883"/>
    </cofactor>
    <text evidence="14">Binds 1 [4Fe-4S] cluster.</text>
</comment>
<dbReference type="GO" id="GO:0000701">
    <property type="term" value="F:purine-specific mismatch base pair DNA N-glycosylase activity"/>
    <property type="evidence" value="ECO:0007669"/>
    <property type="project" value="UniProtKB-EC"/>
</dbReference>
<dbReference type="InterPro" id="IPR029119">
    <property type="entry name" value="MutY_C"/>
</dbReference>
<dbReference type="Pfam" id="PF00633">
    <property type="entry name" value="HHH"/>
    <property type="match status" value="1"/>
</dbReference>
<evidence type="ECO:0000256" key="11">
    <source>
        <dbReference type="ARBA" id="ARBA00023014"/>
    </source>
</evidence>
<dbReference type="GO" id="GO:0034039">
    <property type="term" value="F:8-oxo-7,8-dihydroguanine DNA N-glycosylase activity"/>
    <property type="evidence" value="ECO:0007669"/>
    <property type="project" value="TreeGrafter"/>
</dbReference>
<evidence type="ECO:0000256" key="8">
    <source>
        <dbReference type="ARBA" id="ARBA00022763"/>
    </source>
</evidence>
<evidence type="ECO:0000256" key="6">
    <source>
        <dbReference type="ARBA" id="ARBA00022485"/>
    </source>
</evidence>
<evidence type="ECO:0000256" key="14">
    <source>
        <dbReference type="RuleBase" id="RU365096"/>
    </source>
</evidence>
<gene>
    <name evidence="17" type="ORF">FRZ61_08100</name>
</gene>
<dbReference type="InterPro" id="IPR023170">
    <property type="entry name" value="HhH_base_excis_C"/>
</dbReference>
<accession>A0A5J6MXE0</accession>
<feature type="domain" description="HhH-GPD" evidence="16">
    <location>
        <begin position="71"/>
        <end position="220"/>
    </location>
</feature>
<evidence type="ECO:0000256" key="9">
    <source>
        <dbReference type="ARBA" id="ARBA00022801"/>
    </source>
</evidence>
<dbReference type="Gene3D" id="3.90.79.10">
    <property type="entry name" value="Nucleoside Triphosphate Pyrophosphohydrolase"/>
    <property type="match status" value="1"/>
</dbReference>
<dbReference type="PANTHER" id="PTHR42944">
    <property type="entry name" value="ADENINE DNA GLYCOSYLASE"/>
    <property type="match status" value="1"/>
</dbReference>
<protein>
    <recommendedName>
        <fullName evidence="5 14">Adenine DNA glycosylase</fullName>
        <ecNumber evidence="4 14">3.2.2.31</ecNumber>
    </recommendedName>
</protein>
<evidence type="ECO:0000313" key="18">
    <source>
        <dbReference type="Proteomes" id="UP000325797"/>
    </source>
</evidence>
<keyword evidence="11" id="KW-0411">Iron-sulfur</keyword>
<evidence type="ECO:0000256" key="1">
    <source>
        <dbReference type="ARBA" id="ARBA00000843"/>
    </source>
</evidence>
<comment type="catalytic activity">
    <reaction evidence="1 14">
        <text>Hydrolyzes free adenine bases from 7,8-dihydro-8-oxoguanine:adenine mismatched double-stranded DNA, leaving an apurinic site.</text>
        <dbReference type="EC" id="3.2.2.31"/>
    </reaction>
</comment>
<dbReference type="InterPro" id="IPR015797">
    <property type="entry name" value="NUDIX_hydrolase-like_dom_sf"/>
</dbReference>
<dbReference type="InterPro" id="IPR005760">
    <property type="entry name" value="A/G_AdeGlyc_MutY"/>
</dbReference>
<evidence type="ECO:0000256" key="7">
    <source>
        <dbReference type="ARBA" id="ARBA00022723"/>
    </source>
</evidence>
<keyword evidence="6" id="KW-0004">4Fe-4S</keyword>
<dbReference type="GO" id="GO:0032357">
    <property type="term" value="F:oxidized purine DNA binding"/>
    <property type="evidence" value="ECO:0007669"/>
    <property type="project" value="TreeGrafter"/>
</dbReference>
<feature type="region of interest" description="Disordered" evidence="15">
    <location>
        <begin position="1"/>
        <end position="32"/>
    </location>
</feature>
<dbReference type="GO" id="GO:0051539">
    <property type="term" value="F:4 iron, 4 sulfur cluster binding"/>
    <property type="evidence" value="ECO:0007669"/>
    <property type="project" value="UniProtKB-UniRule"/>
</dbReference>
<comment type="similarity">
    <text evidence="3 14">Belongs to the Nth/MutY family.</text>
</comment>
<dbReference type="NCBIfam" id="TIGR01084">
    <property type="entry name" value="mutY"/>
    <property type="match status" value="1"/>
</dbReference>
<proteinExistence type="inferred from homology"/>
<dbReference type="CDD" id="cd03431">
    <property type="entry name" value="NUDIX_DNA_Glycosylase_C-MutY"/>
    <property type="match status" value="1"/>
</dbReference>
<dbReference type="Proteomes" id="UP000325797">
    <property type="component" value="Chromosome"/>
</dbReference>
<keyword evidence="9" id="KW-0378">Hydrolase</keyword>
<dbReference type="SUPFAM" id="SSF48150">
    <property type="entry name" value="DNA-glycosylase"/>
    <property type="match status" value="1"/>
</dbReference>
<evidence type="ECO:0000256" key="4">
    <source>
        <dbReference type="ARBA" id="ARBA00012045"/>
    </source>
</evidence>
<keyword evidence="10 14" id="KW-0408">Iron</keyword>
<dbReference type="InterPro" id="IPR011257">
    <property type="entry name" value="DNA_glycosylase"/>
</dbReference>
<reference evidence="17 18" key="1">
    <citation type="submission" date="2019-08" db="EMBL/GenBank/DDBJ databases">
        <title>Hyperibacter terrae gen. nov., sp. nov. and Hyperibacter viscosus sp. nov., two new members in the family Rhodospirillaceae isolated from the rhizosphere of Hypericum perforatum.</title>
        <authorList>
            <person name="Noviana Z."/>
        </authorList>
    </citation>
    <scope>NUCLEOTIDE SEQUENCE [LARGE SCALE GENOMIC DNA]</scope>
    <source>
        <strain evidence="17 18">R5959</strain>
    </source>
</reference>
<evidence type="ECO:0000256" key="5">
    <source>
        <dbReference type="ARBA" id="ARBA00022023"/>
    </source>
</evidence>
<dbReference type="AlphaFoldDB" id="A0A5J6MXE0"/>
<dbReference type="Gene3D" id="1.10.340.30">
    <property type="entry name" value="Hypothetical protein, domain 2"/>
    <property type="match status" value="1"/>
</dbReference>
<dbReference type="InterPro" id="IPR044298">
    <property type="entry name" value="MIG/MutY"/>
</dbReference>
<keyword evidence="18" id="KW-1185">Reference proteome</keyword>
<evidence type="ECO:0000256" key="3">
    <source>
        <dbReference type="ARBA" id="ARBA00008343"/>
    </source>
</evidence>
<evidence type="ECO:0000256" key="10">
    <source>
        <dbReference type="ARBA" id="ARBA00023004"/>
    </source>
</evidence>
<sequence>MRDTRPGPSLASAMPRDHAPSRSAADAGDARTRQTAPALLAWYDRHRRDLPWRARPGERPDPYHVWLSEIMLQQTTVATVGPYYARFLQRWPTVAALAAADLDAVLHAWQGLGYYARARNLHRCAKAVAGEHGGRFPETEEGLLTLPGIGGYTAAAVAAIAFGAKATPVDGNIERVVARLFALETPLPASKPELRRLAGLLTPETRAGDFAQAMMDLGATLCRPKAPLCLACPLTAFCAARAAGIAETLPRRSPKRARPQKHGVVFWIRCPDGAVLLRRRAEEGLLGGLMEFPSTDWREESWSVSAAIKAAPVKADWQALPGVVEHGFTHFDIDLTLLTGEVPARTKLEGVWVKPEDFAGQALPTLMKKVARHALAALQDAPAAPPETGRRKKKASS</sequence>
<dbReference type="SUPFAM" id="SSF55811">
    <property type="entry name" value="Nudix"/>
    <property type="match status" value="1"/>
</dbReference>
<evidence type="ECO:0000259" key="16">
    <source>
        <dbReference type="SMART" id="SM00478"/>
    </source>
</evidence>
<dbReference type="SMART" id="SM00478">
    <property type="entry name" value="ENDO3c"/>
    <property type="match status" value="1"/>
</dbReference>
<dbReference type="InterPro" id="IPR000445">
    <property type="entry name" value="HhH_motif"/>
</dbReference>
<evidence type="ECO:0000256" key="13">
    <source>
        <dbReference type="ARBA" id="ARBA00023295"/>
    </source>
</evidence>
<dbReference type="GO" id="GO:0006298">
    <property type="term" value="P:mismatch repair"/>
    <property type="evidence" value="ECO:0007669"/>
    <property type="project" value="TreeGrafter"/>
</dbReference>
<comment type="function">
    <text evidence="2">Adenine glycosylase active on G-A mispairs. MutY also corrects error-prone DNA synthesis past GO lesions which are due to the oxidatively damaged form of guanine: 7,8-dihydro-8-oxoguanine (8-oxo-dGTP).</text>
</comment>
<evidence type="ECO:0000313" key="17">
    <source>
        <dbReference type="EMBL" id="QEX20890.1"/>
    </source>
</evidence>
<evidence type="ECO:0000256" key="12">
    <source>
        <dbReference type="ARBA" id="ARBA00023204"/>
    </source>
</evidence>
<dbReference type="EMBL" id="CP042582">
    <property type="protein sequence ID" value="QEX20890.1"/>
    <property type="molecule type" value="Genomic_DNA"/>
</dbReference>
<keyword evidence="8 14" id="KW-0227">DNA damage</keyword>
<feature type="region of interest" description="Disordered" evidence="15">
    <location>
        <begin position="378"/>
        <end position="397"/>
    </location>
</feature>
<dbReference type="KEGG" id="hadh:FRZ61_08100"/>
<keyword evidence="13 14" id="KW-0326">Glycosidase</keyword>
<dbReference type="InterPro" id="IPR003265">
    <property type="entry name" value="HhH-GPD_domain"/>
</dbReference>
<dbReference type="CDD" id="cd00056">
    <property type="entry name" value="ENDO3c"/>
    <property type="match status" value="1"/>
</dbReference>
<evidence type="ECO:0000256" key="2">
    <source>
        <dbReference type="ARBA" id="ARBA00002933"/>
    </source>
</evidence>
<dbReference type="EC" id="3.2.2.31" evidence="4 14"/>
<dbReference type="PANTHER" id="PTHR42944:SF1">
    <property type="entry name" value="ADENINE DNA GLYCOSYLASE"/>
    <property type="match status" value="1"/>
</dbReference>
<name>A0A5J6MXE0_9PROT</name>
<dbReference type="FunFam" id="1.10.340.30:FF:000002">
    <property type="entry name" value="Adenine DNA glycosylase"/>
    <property type="match status" value="1"/>
</dbReference>
<keyword evidence="12" id="KW-0234">DNA repair</keyword>
<dbReference type="Gene3D" id="1.10.1670.10">
    <property type="entry name" value="Helix-hairpin-Helix base-excision DNA repair enzymes (C-terminal)"/>
    <property type="match status" value="1"/>
</dbReference>
<dbReference type="GO" id="GO:0046872">
    <property type="term" value="F:metal ion binding"/>
    <property type="evidence" value="ECO:0007669"/>
    <property type="project" value="UniProtKB-UniRule"/>
</dbReference>